<dbReference type="RefSeq" id="WP_116702868.1">
    <property type="nucleotide sequence ID" value="NZ_QUWV01000059.1"/>
</dbReference>
<accession>A0A371Z0U8</accession>
<dbReference type="Proteomes" id="UP000262371">
    <property type="component" value="Unassembled WGS sequence"/>
</dbReference>
<protein>
    <submittedName>
        <fullName evidence="1">Uncharacterized protein</fullName>
    </submittedName>
</protein>
<evidence type="ECO:0000313" key="1">
    <source>
        <dbReference type="EMBL" id="RFD20122.1"/>
    </source>
</evidence>
<dbReference type="AlphaFoldDB" id="A0A371Z0U8"/>
<dbReference type="EMBL" id="QUWV01000059">
    <property type="protein sequence ID" value="RFD20122.1"/>
    <property type="molecule type" value="Genomic_DNA"/>
</dbReference>
<organism evidence="1 2">
    <name type="scientific">Komagataeibacter melaceti</name>
    <dbReference type="NCBI Taxonomy" id="2766577"/>
    <lineage>
        <taxon>Bacteria</taxon>
        <taxon>Pseudomonadati</taxon>
        <taxon>Pseudomonadota</taxon>
        <taxon>Alphaproteobacteria</taxon>
        <taxon>Acetobacterales</taxon>
        <taxon>Acetobacteraceae</taxon>
        <taxon>Komagataeibacter</taxon>
    </lineage>
</organism>
<reference evidence="1 2" key="1">
    <citation type="submission" date="2018-08" db="EMBL/GenBank/DDBJ databases">
        <title>Komagataeibacter sp. AV 382.</title>
        <authorList>
            <person name="Skraban J."/>
            <person name="Trcek J."/>
        </authorList>
    </citation>
    <scope>NUCLEOTIDE SEQUENCE [LARGE SCALE GENOMIC DNA]</scope>
    <source>
        <strain evidence="1 2">AV 382</strain>
    </source>
</reference>
<proteinExistence type="predicted"/>
<keyword evidence="2" id="KW-1185">Reference proteome</keyword>
<gene>
    <name evidence="1" type="ORF">DY926_07940</name>
</gene>
<name>A0A371Z0U8_9PROT</name>
<sequence length="148" mass="15873">MSTIPSAVVEAGARALCESYNDPHGPDAMVETIRGGALVPNWQNYRRAAANVLIAAAYASKGLKPYALNDQAHPCLRGLQFGQEIYDVEIYGDGTGQYLGQVVESGSPCRIVFRGPLVREGNVKLIRARGVQAWTKAGEEMKGNTAHG</sequence>
<comment type="caution">
    <text evidence="1">The sequence shown here is derived from an EMBL/GenBank/DDBJ whole genome shotgun (WGS) entry which is preliminary data.</text>
</comment>
<dbReference type="OrthoDB" id="7273543at2"/>
<evidence type="ECO:0000313" key="2">
    <source>
        <dbReference type="Proteomes" id="UP000262371"/>
    </source>
</evidence>